<dbReference type="GO" id="GO:0046429">
    <property type="term" value="F:4-hydroxy-3-methylbut-2-en-1-yl diphosphate synthase activity (ferredoxin)"/>
    <property type="evidence" value="ECO:0007669"/>
    <property type="project" value="UniProtKB-UniRule"/>
</dbReference>
<accession>H0URX0</accession>
<dbReference type="PANTHER" id="PTHR30454">
    <property type="entry name" value="4-HYDROXY-3-METHYLBUT-2-EN-1-YL DIPHOSPHATE SYNTHASE"/>
    <property type="match status" value="1"/>
</dbReference>
<dbReference type="InterPro" id="IPR045854">
    <property type="entry name" value="NO2/SO3_Rdtase_4Fe4S_sf"/>
</dbReference>
<dbReference type="EMBL" id="CM001377">
    <property type="protein sequence ID" value="EHM10059.1"/>
    <property type="molecule type" value="Genomic_DNA"/>
</dbReference>
<dbReference type="Gene3D" id="3.30.413.10">
    <property type="entry name" value="Sulfite Reductase Hemoprotein, domain 1"/>
    <property type="match status" value="1"/>
</dbReference>
<comment type="similarity">
    <text evidence="7">Belongs to the IspG family.</text>
</comment>
<comment type="cofactor">
    <cofactor evidence="7">
        <name>[4Fe-4S] cluster</name>
        <dbReference type="ChEBI" id="CHEBI:49883"/>
    </cofactor>
    <text evidence="7">Binds 1 [4Fe-4S] cluster.</text>
</comment>
<dbReference type="HAMAP" id="MF_00159">
    <property type="entry name" value="IspG"/>
    <property type="match status" value="1"/>
</dbReference>
<dbReference type="Proteomes" id="UP000005730">
    <property type="component" value="Chromosome"/>
</dbReference>
<keyword evidence="1 7" id="KW-0004">4Fe-4S</keyword>
<dbReference type="GO" id="GO:0141197">
    <property type="term" value="F:4-hydroxy-3-methylbut-2-enyl-diphosphate synthase activity (flavodoxin)"/>
    <property type="evidence" value="ECO:0007669"/>
    <property type="project" value="UniProtKB-EC"/>
</dbReference>
<evidence type="ECO:0000256" key="1">
    <source>
        <dbReference type="ARBA" id="ARBA00022485"/>
    </source>
</evidence>
<evidence type="ECO:0000256" key="4">
    <source>
        <dbReference type="ARBA" id="ARBA00023004"/>
    </source>
</evidence>
<dbReference type="InterPro" id="IPR004588">
    <property type="entry name" value="IspG_bac-typ"/>
</dbReference>
<evidence type="ECO:0000256" key="3">
    <source>
        <dbReference type="ARBA" id="ARBA00023002"/>
    </source>
</evidence>
<feature type="binding site" evidence="7">
    <location>
        <position position="262"/>
    </location>
    <ligand>
        <name>[4Fe-4S] cluster</name>
        <dbReference type="ChEBI" id="CHEBI:49883"/>
    </ligand>
</feature>
<keyword evidence="2 7" id="KW-0479">Metal-binding</keyword>
<dbReference type="SUPFAM" id="SSF51604">
    <property type="entry name" value="Enolase C-terminal domain-like"/>
    <property type="match status" value="1"/>
</dbReference>
<keyword evidence="4 7" id="KW-0408">Iron</keyword>
<comment type="function">
    <text evidence="7">Converts 2C-methyl-D-erythritol 2,4-cyclodiphosphate (ME-2,4cPP) into 1-hydroxy-2-methyl-2-(E)-butenyl 4-diphosphate.</text>
</comment>
<evidence type="ECO:0000256" key="7">
    <source>
        <dbReference type="HAMAP-Rule" id="MF_00159"/>
    </source>
</evidence>
<feature type="binding site" evidence="7">
    <location>
        <position position="300"/>
    </location>
    <ligand>
        <name>[4Fe-4S] cluster</name>
        <dbReference type="ChEBI" id="CHEBI:49883"/>
    </ligand>
</feature>
<dbReference type="AlphaFoldDB" id="H0URX0"/>
<dbReference type="GO" id="GO:0016114">
    <property type="term" value="P:terpenoid biosynthetic process"/>
    <property type="evidence" value="ECO:0007669"/>
    <property type="project" value="InterPro"/>
</dbReference>
<feature type="domain" description="IspG TIM-barrel" evidence="8">
    <location>
        <begin position="5"/>
        <end position="244"/>
    </location>
</feature>
<dbReference type="EC" id="1.17.7.3" evidence="7"/>
<evidence type="ECO:0000256" key="6">
    <source>
        <dbReference type="ARBA" id="ARBA00023229"/>
    </source>
</evidence>
<dbReference type="NCBIfam" id="NF001540">
    <property type="entry name" value="PRK00366.1"/>
    <property type="match status" value="1"/>
</dbReference>
<dbReference type="InterPro" id="IPR036849">
    <property type="entry name" value="Enolase-like_C_sf"/>
</dbReference>
<gene>
    <name evidence="7" type="primary">ispG</name>
    <name evidence="10" type="ORF">TheveDRAFT_0923</name>
</gene>
<keyword evidence="11" id="KW-1185">Reference proteome</keyword>
<feature type="binding site" evidence="7">
    <location>
        <position position="265"/>
    </location>
    <ligand>
        <name>[4Fe-4S] cluster</name>
        <dbReference type="ChEBI" id="CHEBI:49883"/>
    </ligand>
</feature>
<dbReference type="STRING" id="926567.TheveDRAFT_0923"/>
<protein>
    <recommendedName>
        <fullName evidence="7">4-hydroxy-3-methylbut-2-en-1-yl diphosphate synthase (flavodoxin)</fullName>
        <ecNumber evidence="7">1.17.7.3</ecNumber>
    </recommendedName>
    <alternativeName>
        <fullName evidence="7">1-hydroxy-2-methyl-2-(E)-butenyl 4-diphosphate synthase</fullName>
    </alternativeName>
</protein>
<comment type="pathway">
    <text evidence="7">Isoprenoid biosynthesis; isopentenyl diphosphate biosynthesis via DXP pathway; isopentenyl diphosphate from 1-deoxy-D-xylulose 5-phosphate: step 5/6.</text>
</comment>
<dbReference type="HOGENOM" id="CLU_042258_0_0_0"/>
<evidence type="ECO:0000259" key="8">
    <source>
        <dbReference type="Pfam" id="PF04551"/>
    </source>
</evidence>
<evidence type="ECO:0000256" key="2">
    <source>
        <dbReference type="ARBA" id="ARBA00022723"/>
    </source>
</evidence>
<dbReference type="Pfam" id="PF26540">
    <property type="entry name" value="GcpE_C"/>
    <property type="match status" value="1"/>
</dbReference>
<dbReference type="Gene3D" id="3.20.20.20">
    <property type="entry name" value="Dihydropteroate synthase-like"/>
    <property type="match status" value="1"/>
</dbReference>
<evidence type="ECO:0000313" key="11">
    <source>
        <dbReference type="Proteomes" id="UP000005730"/>
    </source>
</evidence>
<organism evidence="10 11">
    <name type="scientific">Thermanaerovibrio velox DSM 12556</name>
    <dbReference type="NCBI Taxonomy" id="926567"/>
    <lineage>
        <taxon>Bacteria</taxon>
        <taxon>Thermotogati</taxon>
        <taxon>Synergistota</taxon>
        <taxon>Synergistia</taxon>
        <taxon>Synergistales</taxon>
        <taxon>Synergistaceae</taxon>
        <taxon>Thermanaerovibrio</taxon>
    </lineage>
</organism>
<keyword evidence="3 7" id="KW-0560">Oxidoreductase</keyword>
<dbReference type="NCBIfam" id="TIGR00612">
    <property type="entry name" value="ispG_gcpE"/>
    <property type="match status" value="1"/>
</dbReference>
<dbReference type="PANTHER" id="PTHR30454:SF0">
    <property type="entry name" value="4-HYDROXY-3-METHYLBUT-2-EN-1-YL DIPHOSPHATE SYNTHASE (FERREDOXIN), CHLOROPLASTIC"/>
    <property type="match status" value="1"/>
</dbReference>
<evidence type="ECO:0000313" key="10">
    <source>
        <dbReference type="EMBL" id="EHM10059.1"/>
    </source>
</evidence>
<dbReference type="InterPro" id="IPR011005">
    <property type="entry name" value="Dihydropteroate_synth-like_sf"/>
</dbReference>
<dbReference type="InterPro" id="IPR058578">
    <property type="entry name" value="IspG_TIM"/>
</dbReference>
<dbReference type="GO" id="GO:0019288">
    <property type="term" value="P:isopentenyl diphosphate biosynthetic process, methylerythritol 4-phosphate pathway"/>
    <property type="evidence" value="ECO:0007669"/>
    <property type="project" value="UniProtKB-UniRule"/>
</dbReference>
<dbReference type="SUPFAM" id="SSF56014">
    <property type="entry name" value="Nitrite and sulphite reductase 4Fe-4S domain-like"/>
    <property type="match status" value="1"/>
</dbReference>
<feature type="binding site" evidence="7">
    <location>
        <position position="307"/>
    </location>
    <ligand>
        <name>[4Fe-4S] cluster</name>
        <dbReference type="ChEBI" id="CHEBI:49883"/>
    </ligand>
</feature>
<keyword evidence="5 7" id="KW-0411">Iron-sulfur</keyword>
<dbReference type="GO" id="GO:0051539">
    <property type="term" value="F:4 iron, 4 sulfur cluster binding"/>
    <property type="evidence" value="ECO:0007669"/>
    <property type="project" value="UniProtKB-UniRule"/>
</dbReference>
<name>H0URX0_9BACT</name>
<proteinExistence type="inferred from homology"/>
<dbReference type="InterPro" id="IPR058579">
    <property type="entry name" value="IspG_C"/>
</dbReference>
<sequence>MGSIRSVSIGGLSIGGGSPVRVESMLKTPLEDIDGCINELHGLKVAGCELVRTSYRDLKQETSLKEVVNSSPIPIMADIHFDHRLALSAMIAGCLSVRVNPGNLGGEDRMMKVLAAARDANVVIRVGANGGSLSNDQIARADGDRAKALVLAVREQVDLCLQNGFEDVIVSAKSSDVKETMRANHMLASIYDLPFHIGITEAGPPFEGAIKSAVGIGGLLMSGIGDTIRVSLSGDGVLEVKAAYQILRSLGIRSKGVEWISCPTCGRCRMDSKVYVDKVRKIFDGIDDVPDGFKVAVMGCEVNGPREAAGADLGIAGAPSGFIVFARGKSLGSWPLEMMESVIPEILREVLSRAGDTHLP</sequence>
<dbReference type="UniPathway" id="UPA00056">
    <property type="reaction ID" value="UER00096"/>
</dbReference>
<comment type="catalytic activity">
    <reaction evidence="7">
        <text>(2E)-4-hydroxy-3-methylbut-2-enyl diphosphate + oxidized [flavodoxin] + H2O + 2 H(+) = 2-C-methyl-D-erythritol 2,4-cyclic diphosphate + reduced [flavodoxin]</text>
        <dbReference type="Rhea" id="RHEA:43604"/>
        <dbReference type="Rhea" id="RHEA-COMP:10622"/>
        <dbReference type="Rhea" id="RHEA-COMP:10623"/>
        <dbReference type="ChEBI" id="CHEBI:15377"/>
        <dbReference type="ChEBI" id="CHEBI:15378"/>
        <dbReference type="ChEBI" id="CHEBI:57618"/>
        <dbReference type="ChEBI" id="CHEBI:58210"/>
        <dbReference type="ChEBI" id="CHEBI:58483"/>
        <dbReference type="ChEBI" id="CHEBI:128753"/>
        <dbReference type="EC" id="1.17.7.3"/>
    </reaction>
</comment>
<evidence type="ECO:0000256" key="5">
    <source>
        <dbReference type="ARBA" id="ARBA00023014"/>
    </source>
</evidence>
<dbReference type="Pfam" id="PF04551">
    <property type="entry name" value="GcpE"/>
    <property type="match status" value="1"/>
</dbReference>
<dbReference type="eggNOG" id="COG0821">
    <property type="taxonomic scope" value="Bacteria"/>
</dbReference>
<dbReference type="GO" id="GO:0046872">
    <property type="term" value="F:metal ion binding"/>
    <property type="evidence" value="ECO:0007669"/>
    <property type="project" value="UniProtKB-KW"/>
</dbReference>
<feature type="domain" description="IspG C-terminal" evidence="9">
    <location>
        <begin position="258"/>
        <end position="342"/>
    </location>
</feature>
<dbReference type="OrthoDB" id="9803214at2"/>
<reference evidence="10 11" key="1">
    <citation type="submission" date="2011-10" db="EMBL/GenBank/DDBJ databases">
        <title>The Noncontiguous Finished genome of Thermanaerovibrio velox DSM 12556.</title>
        <authorList>
            <consortium name="US DOE Joint Genome Institute (JGI-PGF)"/>
            <person name="Lucas S."/>
            <person name="Copeland A."/>
            <person name="Lapidus A."/>
            <person name="Glavina del Rio T."/>
            <person name="Dalin E."/>
            <person name="Tice H."/>
            <person name="Bruce D."/>
            <person name="Goodwin L."/>
            <person name="Pitluck S."/>
            <person name="Peters L."/>
            <person name="Mikhailova N."/>
            <person name="Teshima H."/>
            <person name="Kyrpides N."/>
            <person name="Mavromatis K."/>
            <person name="Ivanova N."/>
            <person name="Markowitz V."/>
            <person name="Cheng J.-F."/>
            <person name="Hugenholtz P."/>
            <person name="Woyke T."/>
            <person name="Wu D."/>
            <person name="Spring S."/>
            <person name="Brambilla E.-M."/>
            <person name="Klenk H.-P."/>
            <person name="Eisen J.A."/>
        </authorList>
    </citation>
    <scope>NUCLEOTIDE SEQUENCE [LARGE SCALE GENOMIC DNA]</scope>
    <source>
        <strain evidence="10 11">DSM 12556</strain>
    </source>
</reference>
<evidence type="ECO:0000259" key="9">
    <source>
        <dbReference type="Pfam" id="PF26540"/>
    </source>
</evidence>
<keyword evidence="6 7" id="KW-0414">Isoprene biosynthesis</keyword>